<accession>A0A128EZS8</accession>
<protein>
    <submittedName>
        <fullName evidence="5">Vault protein inter-alpha-trypsin</fullName>
    </submittedName>
</protein>
<dbReference type="InterPro" id="IPR036465">
    <property type="entry name" value="vWFA_dom_sf"/>
</dbReference>
<dbReference type="PROSITE" id="PS51468">
    <property type="entry name" value="VIT"/>
    <property type="match status" value="1"/>
</dbReference>
<dbReference type="Proteomes" id="UP000073601">
    <property type="component" value="Unassembled WGS sequence"/>
</dbReference>
<dbReference type="OrthoDB" id="9784383at2"/>
<evidence type="ECO:0000259" key="4">
    <source>
        <dbReference type="PROSITE" id="PS51468"/>
    </source>
</evidence>
<organism evidence="5 6">
    <name type="scientific">Grimontia marina</name>
    <dbReference type="NCBI Taxonomy" id="646534"/>
    <lineage>
        <taxon>Bacteria</taxon>
        <taxon>Pseudomonadati</taxon>
        <taxon>Pseudomonadota</taxon>
        <taxon>Gammaproteobacteria</taxon>
        <taxon>Vibrionales</taxon>
        <taxon>Vibrionaceae</taxon>
        <taxon>Grimontia</taxon>
    </lineage>
</organism>
<dbReference type="EMBL" id="FIZY01000006">
    <property type="protein sequence ID" value="CZF79506.1"/>
    <property type="molecule type" value="Genomic_DNA"/>
</dbReference>
<dbReference type="InterPro" id="IPR002035">
    <property type="entry name" value="VWF_A"/>
</dbReference>
<dbReference type="Pfam" id="PF13768">
    <property type="entry name" value="VWA_3"/>
    <property type="match status" value="1"/>
</dbReference>
<keyword evidence="6" id="KW-1185">Reference proteome</keyword>
<dbReference type="SMART" id="SM00609">
    <property type="entry name" value="VIT"/>
    <property type="match status" value="1"/>
</dbReference>
<name>A0A128EZS8_9GAMM</name>
<evidence type="ECO:0000313" key="5">
    <source>
        <dbReference type="EMBL" id="CZF79506.1"/>
    </source>
</evidence>
<dbReference type="InterPro" id="IPR022440">
    <property type="entry name" value="CHP03788"/>
</dbReference>
<feature type="domain" description="VIT" evidence="4">
    <location>
        <begin position="42"/>
        <end position="170"/>
    </location>
</feature>
<feature type="region of interest" description="Disordered" evidence="1">
    <location>
        <begin position="647"/>
        <end position="666"/>
    </location>
</feature>
<evidence type="ECO:0000256" key="2">
    <source>
        <dbReference type="SAM" id="Phobius"/>
    </source>
</evidence>
<gene>
    <name evidence="5" type="ORF">GMA8713_01006</name>
</gene>
<keyword evidence="2" id="KW-0472">Membrane</keyword>
<dbReference type="Gene3D" id="3.40.50.410">
    <property type="entry name" value="von Willebrand factor, type A domain"/>
    <property type="match status" value="1"/>
</dbReference>
<dbReference type="NCBIfam" id="TIGR03788">
    <property type="entry name" value="marine_srt_targ"/>
    <property type="match status" value="1"/>
</dbReference>
<dbReference type="InterPro" id="IPR013694">
    <property type="entry name" value="VIT"/>
</dbReference>
<keyword evidence="2" id="KW-1133">Transmembrane helix</keyword>
<feature type="transmembrane region" description="Helical" evidence="2">
    <location>
        <begin position="675"/>
        <end position="696"/>
    </location>
</feature>
<evidence type="ECO:0000313" key="6">
    <source>
        <dbReference type="Proteomes" id="UP000073601"/>
    </source>
</evidence>
<dbReference type="AlphaFoldDB" id="A0A128EZS8"/>
<dbReference type="SUPFAM" id="SSF53300">
    <property type="entry name" value="vWA-like"/>
    <property type="match status" value="1"/>
</dbReference>
<dbReference type="SMART" id="SM00327">
    <property type="entry name" value="VWA"/>
    <property type="match status" value="1"/>
</dbReference>
<feature type="domain" description="VWFA" evidence="3">
    <location>
        <begin position="352"/>
        <end position="522"/>
    </location>
</feature>
<dbReference type="RefSeq" id="WP_062706451.1">
    <property type="nucleotide sequence ID" value="NZ_CAWRCI010000006.1"/>
</dbReference>
<evidence type="ECO:0000256" key="1">
    <source>
        <dbReference type="SAM" id="MobiDB-lite"/>
    </source>
</evidence>
<dbReference type="PANTHER" id="PTHR45737">
    <property type="entry name" value="VON WILLEBRAND FACTOR A DOMAIN-CONTAINING PROTEIN 5A"/>
    <property type="match status" value="1"/>
</dbReference>
<dbReference type="Pfam" id="PF08487">
    <property type="entry name" value="VIT"/>
    <property type="match status" value="1"/>
</dbReference>
<dbReference type="PANTHER" id="PTHR45737:SF6">
    <property type="entry name" value="VON WILLEBRAND FACTOR A DOMAIN-CONTAINING PROTEIN 5A"/>
    <property type="match status" value="1"/>
</dbReference>
<proteinExistence type="predicted"/>
<sequence length="707" mass="78031">MYSLKISKISFKAPLADWLLTALFIMFLPAIAFASEEEGGLYIQTQNSEDKLWTAAPQLSTSADMVINGLVNRVKVEQRFTNPTDDWINARYLFPLPQNAAVDHLTIQIGERIIEGEIQKKQQARETFNRAAEQGKKASLVEQHRANLFSTQIANVAPGETIVVNIQYQETVHYEDGEFSLRFPTTFTHRYIPGLPDSTALQARKNAEDSVVEEGDQRVEEVVTPLQEMQNGWAVATRQVPDANEITPEYRDPLLEDEIAFTLEADINMGLPIDFVESTTASINVQKVSDSRYSVTLSEMEIANQDFVLKWRPAASSMPVAAMFVQEKEGEKYGLLMAMPPQSKQTNSIPQNITLVLDISGSMYGESIEQAKEAVIYALHSLEADDYFNLIIFNHEARRYSSVPVQATLKNIGLVSSIVRGIEADGGTEMATALELAYASEPMTGYLNQIVFMTDGAIGNEDELYSVISKGLMDRRLFTVGIGSAPNSAFMQRAAVSGKGSFTHISNLNEVSTSLKPLFEKLSSPVMKDITVKWDNGEPVDSWPNPVPDLYKAQPLDLAFTIPENASTLQLTGFQSDAPWQLDIDLEAIQAGAATGIDVLWARKQIESITLNQSLSAGEKENRITELGLNHHIVTKHTSLVAVDNNPSQPLDEKAKPHQINPHAPKNNVAMLQSGLGSTFMMLLGGLMLAVSAVGIRFSRASRDVFQ</sequence>
<reference evidence="6" key="1">
    <citation type="submission" date="2016-02" db="EMBL/GenBank/DDBJ databases">
        <authorList>
            <person name="Rodrigo-Torres Lidia"/>
            <person name="Arahal R.David."/>
        </authorList>
    </citation>
    <scope>NUCLEOTIDE SEQUENCE [LARGE SCALE GENOMIC DNA]</scope>
    <source>
        <strain evidence="6">CECT 8713</strain>
    </source>
</reference>
<dbReference type="PROSITE" id="PS50234">
    <property type="entry name" value="VWFA"/>
    <property type="match status" value="1"/>
</dbReference>
<evidence type="ECO:0000259" key="3">
    <source>
        <dbReference type="PROSITE" id="PS50234"/>
    </source>
</evidence>
<keyword evidence="2" id="KW-0812">Transmembrane</keyword>